<dbReference type="NCBIfam" id="TIGR03347">
    <property type="entry name" value="VI_chp_1"/>
    <property type="match status" value="1"/>
</dbReference>
<accession>A0ABW4U183</accession>
<protein>
    <submittedName>
        <fullName evidence="1">Type VI secretion system baseplate subunit TssG</fullName>
    </submittedName>
</protein>
<comment type="caution">
    <text evidence="1">The sequence shown here is derived from an EMBL/GenBank/DDBJ whole genome shotgun (WGS) entry which is preliminary data.</text>
</comment>
<dbReference type="PANTHER" id="PTHR35564">
    <property type="match status" value="1"/>
</dbReference>
<keyword evidence="2" id="KW-1185">Reference proteome</keyword>
<dbReference type="RefSeq" id="WP_380930193.1">
    <property type="nucleotide sequence ID" value="NZ_JBHUGS010000003.1"/>
</dbReference>
<reference evidence="2" key="1">
    <citation type="journal article" date="2019" name="Int. J. Syst. Evol. Microbiol.">
        <title>The Global Catalogue of Microorganisms (GCM) 10K type strain sequencing project: providing services to taxonomists for standard genome sequencing and annotation.</title>
        <authorList>
            <consortium name="The Broad Institute Genomics Platform"/>
            <consortium name="The Broad Institute Genome Sequencing Center for Infectious Disease"/>
            <person name="Wu L."/>
            <person name="Ma J."/>
        </authorList>
    </citation>
    <scope>NUCLEOTIDE SEQUENCE [LARGE SCALE GENOMIC DNA]</scope>
    <source>
        <strain evidence="2">CGMCC 1.12702</strain>
    </source>
</reference>
<name>A0ABW4U183_9SPHN</name>
<evidence type="ECO:0000313" key="2">
    <source>
        <dbReference type="Proteomes" id="UP001597400"/>
    </source>
</evidence>
<dbReference type="PANTHER" id="PTHR35564:SF4">
    <property type="entry name" value="CYTOPLASMIC PROTEIN"/>
    <property type="match status" value="1"/>
</dbReference>
<organism evidence="1 2">
    <name type="scientific">Sphingomonas arantia</name>
    <dbReference type="NCBI Taxonomy" id="1460676"/>
    <lineage>
        <taxon>Bacteria</taxon>
        <taxon>Pseudomonadati</taxon>
        <taxon>Pseudomonadota</taxon>
        <taxon>Alphaproteobacteria</taxon>
        <taxon>Sphingomonadales</taxon>
        <taxon>Sphingomonadaceae</taxon>
        <taxon>Sphingomonas</taxon>
    </lineage>
</organism>
<sequence>MASAPRPASHHLSYLRRAAVAVSSISPLALLRGAEARAPELPRIGNAKRPDDDIAALVHTPSLAFPAATLNAISIGDAQATIAGNWFGLTGPMGPLPLHLTEYASSEQRYGHQQPFGRFLDVLSARMLQLFYRAWASSVPAASADRPDDDDFGEKVAALTGALDGAAIENAFRVKARLRYAALFASPRSPSGIADALSDLIRSPVRIVEHVERWRDVAPPDRSWLGTRFAGLGREALAGGRICTADEAFKVVVYVTSARELEELLPGGARYVLLAEAINAFAPPHLEWEIELAVAGAAIRPARLGGSARLGWTSWNGPVEQERIRSDVRLGGNARRLAHNIITESAA</sequence>
<dbReference type="Pfam" id="PF06996">
    <property type="entry name" value="T6SS_TssG"/>
    <property type="match status" value="1"/>
</dbReference>
<evidence type="ECO:0000313" key="1">
    <source>
        <dbReference type="EMBL" id="MFD1951481.1"/>
    </source>
</evidence>
<dbReference type="Proteomes" id="UP001597400">
    <property type="component" value="Unassembled WGS sequence"/>
</dbReference>
<dbReference type="InterPro" id="IPR010732">
    <property type="entry name" value="T6SS_TssG-like"/>
</dbReference>
<dbReference type="EMBL" id="JBHUGS010000003">
    <property type="protein sequence ID" value="MFD1951481.1"/>
    <property type="molecule type" value="Genomic_DNA"/>
</dbReference>
<gene>
    <name evidence="1" type="primary">tssG</name>
    <name evidence="1" type="ORF">ACFSGX_11970</name>
</gene>
<proteinExistence type="predicted"/>